<evidence type="ECO:0000256" key="1">
    <source>
        <dbReference type="SAM" id="MobiDB-lite"/>
    </source>
</evidence>
<evidence type="ECO:0000313" key="3">
    <source>
        <dbReference type="Proteomes" id="UP000638560"/>
    </source>
</evidence>
<reference evidence="2 3" key="1">
    <citation type="submission" date="2020-11" db="EMBL/GenBank/DDBJ databases">
        <title>A novel isolate from a Black sea contaminated sediment with potential to produce alkanes: Plantactinospora alkalitolerans sp. nov.</title>
        <authorList>
            <person name="Carro L."/>
            <person name="Veyisoglu A."/>
            <person name="Guven K."/>
            <person name="Schumann P."/>
            <person name="Klenk H.-P."/>
            <person name="Sahin N."/>
        </authorList>
    </citation>
    <scope>NUCLEOTIDE SEQUENCE [LARGE SCALE GENOMIC DNA]</scope>
    <source>
        <strain evidence="2 3">S1510</strain>
    </source>
</reference>
<feature type="compositionally biased region" description="Low complexity" evidence="1">
    <location>
        <begin position="87"/>
        <end position="113"/>
    </location>
</feature>
<gene>
    <name evidence="2" type="ORF">I0C86_00890</name>
</gene>
<feature type="region of interest" description="Disordered" evidence="1">
    <location>
        <begin position="1"/>
        <end position="50"/>
    </location>
</feature>
<comment type="caution">
    <text evidence="2">The sequence shown here is derived from an EMBL/GenBank/DDBJ whole genome shotgun (WGS) entry which is preliminary data.</text>
</comment>
<protein>
    <submittedName>
        <fullName evidence="2">DUF4173 domain-containing protein</fullName>
    </submittedName>
</protein>
<name>A0ABS0GMZ7_9ACTN</name>
<feature type="region of interest" description="Disordered" evidence="1">
    <location>
        <begin position="87"/>
        <end position="125"/>
    </location>
</feature>
<proteinExistence type="predicted"/>
<accession>A0ABS0GMZ7</accession>
<dbReference type="EMBL" id="JADPUN010000030">
    <property type="protein sequence ID" value="MBF9127558.1"/>
    <property type="molecule type" value="Genomic_DNA"/>
</dbReference>
<feature type="compositionally biased region" description="Polar residues" evidence="1">
    <location>
        <begin position="114"/>
        <end position="125"/>
    </location>
</feature>
<evidence type="ECO:0000313" key="2">
    <source>
        <dbReference type="EMBL" id="MBF9127558.1"/>
    </source>
</evidence>
<feature type="non-terminal residue" evidence="2">
    <location>
        <position position="125"/>
    </location>
</feature>
<dbReference type="Proteomes" id="UP000638560">
    <property type="component" value="Unassembled WGS sequence"/>
</dbReference>
<keyword evidence="3" id="KW-1185">Reference proteome</keyword>
<sequence>MSEPPPAPGLPAAAASDLTGGEATGDATPRLLVMSPGDGPLPPTMVWPGPEGQPGWAIPVAIPPGTRGYALFIPLVPAAAPAEQVTADAAPAPAPVPDTRAPVPTAAATTQEPGTANQASPVSVP</sequence>
<organism evidence="2 3">
    <name type="scientific">Plantactinospora alkalitolerans</name>
    <dbReference type="NCBI Taxonomy" id="2789879"/>
    <lineage>
        <taxon>Bacteria</taxon>
        <taxon>Bacillati</taxon>
        <taxon>Actinomycetota</taxon>
        <taxon>Actinomycetes</taxon>
        <taxon>Micromonosporales</taxon>
        <taxon>Micromonosporaceae</taxon>
        <taxon>Plantactinospora</taxon>
    </lineage>
</organism>